<dbReference type="EMBL" id="JAJUBB010000009">
    <property type="protein sequence ID" value="MDD1782195.1"/>
    <property type="molecule type" value="Genomic_DNA"/>
</dbReference>
<evidence type="ECO:0000313" key="1">
    <source>
        <dbReference type="EMBL" id="MDD1782195.1"/>
    </source>
</evidence>
<name>A0ABT5QMI2_9GAMM</name>
<accession>A0ABT5QMI2</accession>
<reference evidence="1" key="1">
    <citation type="submission" date="2021-12" db="EMBL/GenBank/DDBJ databases">
        <title>Enterovibrio ZSDZ35 sp. nov. and Enterovibrio ZSDZ42 sp. nov., isolated from coastal seawater in Qingdao.</title>
        <authorList>
            <person name="Zhang P."/>
        </authorList>
    </citation>
    <scope>NUCLEOTIDE SEQUENCE</scope>
    <source>
        <strain evidence="1">ZSDZ35</strain>
    </source>
</reference>
<dbReference type="Proteomes" id="UP001149821">
    <property type="component" value="Unassembled WGS sequence"/>
</dbReference>
<dbReference type="RefSeq" id="WP_274142840.1">
    <property type="nucleotide sequence ID" value="NZ_JAJUBB010000009.1"/>
</dbReference>
<dbReference type="SUPFAM" id="SSF53067">
    <property type="entry name" value="Actin-like ATPase domain"/>
    <property type="match status" value="1"/>
</dbReference>
<organism evidence="1 2">
    <name type="scientific">Enterovibrio qingdaonensis</name>
    <dbReference type="NCBI Taxonomy" id="2899818"/>
    <lineage>
        <taxon>Bacteria</taxon>
        <taxon>Pseudomonadati</taxon>
        <taxon>Pseudomonadota</taxon>
        <taxon>Gammaproteobacteria</taxon>
        <taxon>Vibrionales</taxon>
        <taxon>Vibrionaceae</taxon>
        <taxon>Enterovibrio</taxon>
    </lineage>
</organism>
<sequence>MAVSTFLARITPSRQQNVVSLYVSAQRVVVSSEASDLFHAETLSPGTEPWGAALKLLNAQNIDHVSINLILGHGLYQTLLIDDPGLSDEDKRAALPFQIKDFIAESPADVLADGYASPITGRFHVFVCNRNALVQFYTQLKKIHCVPSLVTVEDVVLRQWTKLDKTEMVLSRDNQGAIQLAVFDKGKLCFQRQIRGLILDGGTLQPLLIDDLALEIQRSLDYLRPQLKSSQVSGLVVSVEGVDDTELAFQLSSRLMVSVRPQSLFEEGAHYQHIVRAGHHTSCSPDINLFSKDLIPKTPWLTFEKMLFCWGATAFMLVLVSAYQQIQLSQTNEMLALSEIELETAQTLSSQLDEQLKLHVPSLAIKREITDAEKQLAAKKSVLEAVKQHDIASQEGYSKAFNALASLSRNDVSVSQIYMAQDTLDVKGLVATPESVPAWLKTFQTQNALAHFDFKEMSLGRNEQDQLTFSLLSKRTAEEARK</sequence>
<keyword evidence="2" id="KW-1185">Reference proteome</keyword>
<dbReference type="InterPro" id="IPR043129">
    <property type="entry name" value="ATPase_NBD"/>
</dbReference>
<proteinExistence type="predicted"/>
<evidence type="ECO:0000313" key="2">
    <source>
        <dbReference type="Proteomes" id="UP001149821"/>
    </source>
</evidence>
<dbReference type="Gene3D" id="3.30.420.380">
    <property type="match status" value="1"/>
</dbReference>
<gene>
    <name evidence="1" type="ORF">LRP49_13535</name>
</gene>
<comment type="caution">
    <text evidence="1">The sequence shown here is derived from an EMBL/GenBank/DDBJ whole genome shotgun (WGS) entry which is preliminary data.</text>
</comment>
<protein>
    <submittedName>
        <fullName evidence="1">MSHA biogenesis protein MshI</fullName>
    </submittedName>
</protein>